<dbReference type="Gene3D" id="3.40.50.150">
    <property type="entry name" value="Vaccinia Virus protein VP39"/>
    <property type="match status" value="1"/>
</dbReference>
<dbReference type="PANTHER" id="PTHR43591">
    <property type="entry name" value="METHYLTRANSFERASE"/>
    <property type="match status" value="1"/>
</dbReference>
<keyword evidence="3" id="KW-1185">Reference proteome</keyword>
<evidence type="ECO:0000313" key="3">
    <source>
        <dbReference type="Proteomes" id="UP000277256"/>
    </source>
</evidence>
<keyword evidence="2" id="KW-0808">Transferase</keyword>
<proteinExistence type="predicted"/>
<evidence type="ECO:0000313" key="2">
    <source>
        <dbReference type="EMBL" id="RRS01391.1"/>
    </source>
</evidence>
<dbReference type="SUPFAM" id="SSF53335">
    <property type="entry name" value="S-adenosyl-L-methionine-dependent methyltransferases"/>
    <property type="match status" value="1"/>
</dbReference>
<reference evidence="2 3" key="1">
    <citation type="submission" date="2018-12" db="EMBL/GenBank/DDBJ databases">
        <title>Glycomyces sp. YIM 121974 draft genome.</title>
        <authorList>
            <person name="Li Q."/>
        </authorList>
    </citation>
    <scope>NUCLEOTIDE SEQUENCE [LARGE SCALE GENOMIC DNA]</scope>
    <source>
        <strain evidence="2 3">YIM 121974</strain>
    </source>
</reference>
<dbReference type="CDD" id="cd02440">
    <property type="entry name" value="AdoMet_MTases"/>
    <property type="match status" value="1"/>
</dbReference>
<accession>A0A426V3H7</accession>
<dbReference type="GO" id="GO:0032259">
    <property type="term" value="P:methylation"/>
    <property type="evidence" value="ECO:0007669"/>
    <property type="project" value="UniProtKB-KW"/>
</dbReference>
<dbReference type="Proteomes" id="UP000277256">
    <property type="component" value="Unassembled WGS sequence"/>
</dbReference>
<organism evidence="2 3">
    <name type="scientific">Glycomyces terrestris</name>
    <dbReference type="NCBI Taxonomy" id="2493553"/>
    <lineage>
        <taxon>Bacteria</taxon>
        <taxon>Bacillati</taxon>
        <taxon>Actinomycetota</taxon>
        <taxon>Actinomycetes</taxon>
        <taxon>Glycomycetales</taxon>
        <taxon>Glycomycetaceae</taxon>
        <taxon>Glycomyces</taxon>
    </lineage>
</organism>
<dbReference type="InterPro" id="IPR041698">
    <property type="entry name" value="Methyltransf_25"/>
</dbReference>
<sequence>MDAGALWSRGDYAAAGDRWAEASTRVAEAHAAAGLDVLDIACGPGALAIAAARAGARVTGLDAAPALLDLARTRAEAAGVAVDWIEADMTALPVPDEAFDLVASAFGCMFAPDPEAMAAELVRVCRPGGRIAVLAWTPESAFGAMGPLAGAYLPGQGVGAPVHRWARADSVREVFAGLPVELESTVRTVNVVWADLDQAMSELTGGNPAWLAIRAGVEPTGRWPELESRLRELLAERGRTDTWFTLPVDYLETVATRA</sequence>
<dbReference type="RefSeq" id="WP_125245869.1">
    <property type="nucleotide sequence ID" value="NZ_RSEB01000001.1"/>
</dbReference>
<evidence type="ECO:0000259" key="1">
    <source>
        <dbReference type="Pfam" id="PF13649"/>
    </source>
</evidence>
<name>A0A426V3H7_9ACTN</name>
<dbReference type="EMBL" id="RSEB01000001">
    <property type="protein sequence ID" value="RRS01391.1"/>
    <property type="molecule type" value="Genomic_DNA"/>
</dbReference>
<dbReference type="PANTHER" id="PTHR43591:SF24">
    <property type="entry name" value="2-METHOXY-6-POLYPRENYL-1,4-BENZOQUINOL METHYLASE, MITOCHONDRIAL"/>
    <property type="match status" value="1"/>
</dbReference>
<dbReference type="GO" id="GO:0008168">
    <property type="term" value="F:methyltransferase activity"/>
    <property type="evidence" value="ECO:0007669"/>
    <property type="project" value="UniProtKB-KW"/>
</dbReference>
<dbReference type="AlphaFoldDB" id="A0A426V3H7"/>
<gene>
    <name evidence="2" type="ORF">EIW28_01035</name>
</gene>
<dbReference type="OrthoDB" id="65624at2"/>
<dbReference type="Pfam" id="PF13649">
    <property type="entry name" value="Methyltransf_25"/>
    <property type="match status" value="1"/>
</dbReference>
<protein>
    <submittedName>
        <fullName evidence="2">Class I SAM-dependent methyltransferase</fullName>
    </submittedName>
</protein>
<dbReference type="InterPro" id="IPR029063">
    <property type="entry name" value="SAM-dependent_MTases_sf"/>
</dbReference>
<comment type="caution">
    <text evidence="2">The sequence shown here is derived from an EMBL/GenBank/DDBJ whole genome shotgun (WGS) entry which is preliminary data.</text>
</comment>
<keyword evidence="2" id="KW-0489">Methyltransferase</keyword>
<feature type="domain" description="Methyltransferase" evidence="1">
    <location>
        <begin position="37"/>
        <end position="129"/>
    </location>
</feature>